<evidence type="ECO:0000313" key="2">
    <source>
        <dbReference type="Proteomes" id="UP001302719"/>
    </source>
</evidence>
<gene>
    <name evidence="1" type="ORF">PP769_16545</name>
</gene>
<protein>
    <submittedName>
        <fullName evidence="1">DUF5132 domain-containing protein</fullName>
    </submittedName>
</protein>
<dbReference type="AlphaFoldDB" id="A0AA96GF53"/>
<dbReference type="Pfam" id="PF17195">
    <property type="entry name" value="DUF5132"/>
    <property type="match status" value="1"/>
</dbReference>
<dbReference type="RefSeq" id="WP_312642162.1">
    <property type="nucleotide sequence ID" value="NZ_CP116967.1"/>
</dbReference>
<dbReference type="EMBL" id="CP116967">
    <property type="protein sequence ID" value="WNM57559.1"/>
    <property type="molecule type" value="Genomic_DNA"/>
</dbReference>
<organism evidence="1 2">
    <name type="scientific">Candidatus Nitrospira allomarina</name>
    <dbReference type="NCBI Taxonomy" id="3020900"/>
    <lineage>
        <taxon>Bacteria</taxon>
        <taxon>Pseudomonadati</taxon>
        <taxon>Nitrospirota</taxon>
        <taxon>Nitrospiria</taxon>
        <taxon>Nitrospirales</taxon>
        <taxon>Nitrospiraceae</taxon>
        <taxon>Nitrospira</taxon>
    </lineage>
</organism>
<dbReference type="KEGG" id="nall:PP769_16545"/>
<proteinExistence type="predicted"/>
<accession>A0AA96GF53</accession>
<sequence length="82" mass="8324">MEAVIGGVVVGAVAAVAVPSIASGIGSVLRPLAKEIIKGGLVAYAAVSEMVSETGEHFNDIVAEAKAEIEHPDKKSPRAKSQ</sequence>
<reference evidence="1 2" key="1">
    <citation type="submission" date="2023-01" db="EMBL/GenBank/DDBJ databases">
        <title>Cultivation and genomic characterization of new, ubiquitous marine nitrite-oxidizing bacteria from the Nitrospirales.</title>
        <authorList>
            <person name="Mueller A.J."/>
            <person name="Daebeler A."/>
            <person name="Herbold C.W."/>
            <person name="Kirkegaard R.H."/>
            <person name="Daims H."/>
        </authorList>
    </citation>
    <scope>NUCLEOTIDE SEQUENCE [LARGE SCALE GENOMIC DNA]</scope>
    <source>
        <strain evidence="1 2">VA</strain>
    </source>
</reference>
<keyword evidence="2" id="KW-1185">Reference proteome</keyword>
<name>A0AA96GF53_9BACT</name>
<dbReference type="Proteomes" id="UP001302719">
    <property type="component" value="Chromosome"/>
</dbReference>
<dbReference type="InterPro" id="IPR033456">
    <property type="entry name" value="DUF5132"/>
</dbReference>
<evidence type="ECO:0000313" key="1">
    <source>
        <dbReference type="EMBL" id="WNM57559.1"/>
    </source>
</evidence>